<proteinExistence type="predicted"/>
<evidence type="ECO:0000313" key="2">
    <source>
        <dbReference type="RefSeq" id="XP_075076852.1"/>
    </source>
</evidence>
<protein>
    <submittedName>
        <fullName evidence="2">Uncharacterized protein LOC142163465</fullName>
    </submittedName>
</protein>
<sequence>MSARWMVRKILEAREIINQLYMPLEDKKSIIKQIYFQLSPMLPKTTWRSLMCSNAAKPKAIITMWLQCQGRLLTVDRLKKLGLSVNDSCVLCQTNLETRNYLFIECDYAKRLWRRLSQWAKVHNISSSTWEQQLQIICQHTKGKLTIAKLLKMMYAEYTHALWKERNQRIFQETFRDHTSLAREIVCISQAATFFIKQGVTLNRNIVHNFEISPASIFALAAVGKEISVLHLHLHLFFQIFFTIDSH</sequence>
<name>A0AC58RVT9_TOBAC</name>
<accession>A0AC58RVT9</accession>
<organism evidence="1 2">
    <name type="scientific">Nicotiana tabacum</name>
    <name type="common">Common tobacco</name>
    <dbReference type="NCBI Taxonomy" id="4097"/>
    <lineage>
        <taxon>Eukaryota</taxon>
        <taxon>Viridiplantae</taxon>
        <taxon>Streptophyta</taxon>
        <taxon>Embryophyta</taxon>
        <taxon>Tracheophyta</taxon>
        <taxon>Spermatophyta</taxon>
        <taxon>Magnoliopsida</taxon>
        <taxon>eudicotyledons</taxon>
        <taxon>Gunneridae</taxon>
        <taxon>Pentapetalae</taxon>
        <taxon>asterids</taxon>
        <taxon>lamiids</taxon>
        <taxon>Solanales</taxon>
        <taxon>Solanaceae</taxon>
        <taxon>Nicotianoideae</taxon>
        <taxon>Nicotianeae</taxon>
        <taxon>Nicotiana</taxon>
    </lineage>
</organism>
<dbReference type="RefSeq" id="XP_075076852.1">
    <property type="nucleotide sequence ID" value="XM_075220751.1"/>
</dbReference>
<evidence type="ECO:0000313" key="1">
    <source>
        <dbReference type="Proteomes" id="UP000790787"/>
    </source>
</evidence>
<reference evidence="2" key="2">
    <citation type="submission" date="2025-08" db="UniProtKB">
        <authorList>
            <consortium name="RefSeq"/>
        </authorList>
    </citation>
    <scope>IDENTIFICATION</scope>
    <source>
        <tissue evidence="2">Leaf</tissue>
    </source>
</reference>
<dbReference type="Proteomes" id="UP000790787">
    <property type="component" value="Chromosome 8"/>
</dbReference>
<gene>
    <name evidence="2" type="primary">LOC142163465</name>
</gene>
<reference evidence="1" key="1">
    <citation type="journal article" date="2014" name="Nat. Commun.">
        <title>The tobacco genome sequence and its comparison with those of tomato and potato.</title>
        <authorList>
            <person name="Sierro N."/>
            <person name="Battey J.N."/>
            <person name="Ouadi S."/>
            <person name="Bakaher N."/>
            <person name="Bovet L."/>
            <person name="Willig A."/>
            <person name="Goepfert S."/>
            <person name="Peitsch M.C."/>
            <person name="Ivanov N.V."/>
        </authorList>
    </citation>
    <scope>NUCLEOTIDE SEQUENCE [LARGE SCALE GENOMIC DNA]</scope>
</reference>
<keyword evidence="1" id="KW-1185">Reference proteome</keyword>